<dbReference type="EC" id="3.1.4.58" evidence="2"/>
<dbReference type="InterPro" id="IPR009097">
    <property type="entry name" value="Cyclic_Pdiesterase"/>
</dbReference>
<dbReference type="Pfam" id="PF02834">
    <property type="entry name" value="LigT_PEase"/>
    <property type="match status" value="2"/>
</dbReference>
<sequence length="175" mass="19752">MTKNGKRLFLGLGFNTEAKNQIAENQRSLAIAGRPVAAANFHQTLVFLGQVSEEQQSQLVERVNEIENPAFAITYNRFGYWRKPQILFLAPTSMPEELSKLVEQLQQAVIGAGLPIEERPYRPHITLVRKVTRQPQTLPAPIAFSTQFQQFTLYHSASSADGVCYLPLQTWPLQI</sequence>
<comment type="similarity">
    <text evidence="2">Belongs to the 2H phosphoesterase superfamily. ThpR family.</text>
</comment>
<keyword evidence="1 2" id="KW-0378">Hydrolase</keyword>
<reference evidence="5" key="1">
    <citation type="journal article" date="2019" name="Int. J. Syst. Evol. Microbiol.">
        <title>The Global Catalogue of Microorganisms (GCM) 10K type strain sequencing project: providing services to taxonomists for standard genome sequencing and annotation.</title>
        <authorList>
            <consortium name="The Broad Institute Genomics Platform"/>
            <consortium name="The Broad Institute Genome Sequencing Center for Infectious Disease"/>
            <person name="Wu L."/>
            <person name="Ma J."/>
        </authorList>
    </citation>
    <scope>NUCLEOTIDE SEQUENCE [LARGE SCALE GENOMIC DNA]</scope>
    <source>
        <strain evidence="5">CGMCC 1.10992</strain>
    </source>
</reference>
<evidence type="ECO:0000259" key="3">
    <source>
        <dbReference type="Pfam" id="PF02834"/>
    </source>
</evidence>
<proteinExistence type="inferred from homology"/>
<feature type="short sequence motif" description="HXTX 1" evidence="2">
    <location>
        <begin position="42"/>
        <end position="45"/>
    </location>
</feature>
<keyword evidence="5" id="KW-1185">Reference proteome</keyword>
<feature type="domain" description="Phosphoesterase HXTX" evidence="3">
    <location>
        <begin position="91"/>
        <end position="164"/>
    </location>
</feature>
<dbReference type="HAMAP" id="MF_01940">
    <property type="entry name" value="RNA_CPDase"/>
    <property type="match status" value="1"/>
</dbReference>
<dbReference type="EMBL" id="JBHUHT010000012">
    <property type="protein sequence ID" value="MFD2096384.1"/>
    <property type="molecule type" value="Genomic_DNA"/>
</dbReference>
<feature type="domain" description="Phosphoesterase HXTX" evidence="3">
    <location>
        <begin position="15"/>
        <end position="84"/>
    </location>
</feature>
<dbReference type="RefSeq" id="WP_345339234.1">
    <property type="nucleotide sequence ID" value="NZ_BAABLI010000008.1"/>
</dbReference>
<dbReference type="SUPFAM" id="SSF55144">
    <property type="entry name" value="LigT-like"/>
    <property type="match status" value="1"/>
</dbReference>
<comment type="catalytic activity">
    <reaction evidence="2">
        <text>a 3'-end 2',3'-cyclophospho-ribonucleotide-RNA + H2O = a 3'-end 2'-phospho-ribonucleotide-RNA + H(+)</text>
        <dbReference type="Rhea" id="RHEA:11828"/>
        <dbReference type="Rhea" id="RHEA-COMP:10464"/>
        <dbReference type="Rhea" id="RHEA-COMP:17353"/>
        <dbReference type="ChEBI" id="CHEBI:15377"/>
        <dbReference type="ChEBI" id="CHEBI:15378"/>
        <dbReference type="ChEBI" id="CHEBI:83064"/>
        <dbReference type="ChEBI" id="CHEBI:173113"/>
        <dbReference type="EC" id="3.1.4.58"/>
    </reaction>
</comment>
<evidence type="ECO:0000256" key="1">
    <source>
        <dbReference type="ARBA" id="ARBA00022801"/>
    </source>
</evidence>
<gene>
    <name evidence="4" type="primary">thpR</name>
    <name evidence="4" type="ORF">ACFSJ3_10350</name>
</gene>
<dbReference type="PANTHER" id="PTHR35561:SF1">
    <property type="entry name" value="RNA 2',3'-CYCLIC PHOSPHODIESTERASE"/>
    <property type="match status" value="1"/>
</dbReference>
<dbReference type="Proteomes" id="UP001597380">
    <property type="component" value="Unassembled WGS sequence"/>
</dbReference>
<dbReference type="InterPro" id="IPR014051">
    <property type="entry name" value="Phosphoesterase_HXTX"/>
</dbReference>
<name>A0ABW4XMN5_9GAMM</name>
<organism evidence="4 5">
    <name type="scientific">Corallincola platygyrae</name>
    <dbReference type="NCBI Taxonomy" id="1193278"/>
    <lineage>
        <taxon>Bacteria</taxon>
        <taxon>Pseudomonadati</taxon>
        <taxon>Pseudomonadota</taxon>
        <taxon>Gammaproteobacteria</taxon>
        <taxon>Alteromonadales</taxon>
        <taxon>Psychromonadaceae</taxon>
        <taxon>Corallincola</taxon>
    </lineage>
</organism>
<evidence type="ECO:0000256" key="2">
    <source>
        <dbReference type="HAMAP-Rule" id="MF_01940"/>
    </source>
</evidence>
<protein>
    <recommendedName>
        <fullName evidence="2">RNA 2',3'-cyclic phosphodiesterase</fullName>
        <shortName evidence="2">RNA 2',3'-CPDase</shortName>
        <ecNumber evidence="2">3.1.4.58</ecNumber>
    </recommendedName>
</protein>
<evidence type="ECO:0000313" key="5">
    <source>
        <dbReference type="Proteomes" id="UP001597380"/>
    </source>
</evidence>
<dbReference type="InterPro" id="IPR004175">
    <property type="entry name" value="RNA_CPDase"/>
</dbReference>
<dbReference type="PANTHER" id="PTHR35561">
    <property type="entry name" value="RNA 2',3'-CYCLIC PHOSPHODIESTERASE"/>
    <property type="match status" value="1"/>
</dbReference>
<feature type="active site" description="Proton acceptor" evidence="2">
    <location>
        <position position="124"/>
    </location>
</feature>
<feature type="short sequence motif" description="HXTX 2" evidence="2">
    <location>
        <begin position="124"/>
        <end position="127"/>
    </location>
</feature>
<evidence type="ECO:0000313" key="4">
    <source>
        <dbReference type="EMBL" id="MFD2096384.1"/>
    </source>
</evidence>
<comment type="function">
    <text evidence="2">Hydrolyzes RNA 2',3'-cyclic phosphodiester to an RNA 2'-phosphomonoester.</text>
</comment>
<accession>A0ABW4XMN5</accession>
<comment type="caution">
    <text evidence="4">The sequence shown here is derived from an EMBL/GenBank/DDBJ whole genome shotgun (WGS) entry which is preliminary data.</text>
</comment>
<dbReference type="NCBIfam" id="TIGR02258">
    <property type="entry name" value="2_5_ligase"/>
    <property type="match status" value="1"/>
</dbReference>
<dbReference type="Gene3D" id="3.90.1140.10">
    <property type="entry name" value="Cyclic phosphodiesterase"/>
    <property type="match status" value="1"/>
</dbReference>
<feature type="active site" description="Proton donor" evidence="2">
    <location>
        <position position="42"/>
    </location>
</feature>